<proteinExistence type="predicted"/>
<name>S5N664_SALBN</name>
<dbReference type="Proteomes" id="UP000015042">
    <property type="component" value="Chromosome"/>
</dbReference>
<reference evidence="1 2" key="1">
    <citation type="submission" date="2013-07" db="EMBL/GenBank/DDBJ databases">
        <title>Genome sequence of Salmonella bongori N268-08 - a rare clinical isolate.</title>
        <authorList>
            <person name="Marti R."/>
            <person name="Hagens S."/>
            <person name="Loessner M.J."/>
            <person name="Klumpp J."/>
        </authorList>
    </citation>
    <scope>NUCLEOTIDE SEQUENCE [LARGE SCALE GENOMIC DNA]</scope>
    <source>
        <strain evidence="1 2">N268-08</strain>
    </source>
</reference>
<evidence type="ECO:0000313" key="2">
    <source>
        <dbReference type="Proteomes" id="UP000015042"/>
    </source>
</evidence>
<dbReference type="HOGENOM" id="CLU_209223_0_0_6"/>
<sequence>MPLLQKRHVLTLARRVVTCLIIHKKAYRVRNGESQNIQGCQKIERAGTKVNRREGNVLRRE</sequence>
<evidence type="ECO:0000313" key="1">
    <source>
        <dbReference type="EMBL" id="AGR57985.1"/>
    </source>
</evidence>
<dbReference type="AlphaFoldDB" id="S5N664"/>
<gene>
    <name evidence="1" type="ORF">A464_799</name>
</gene>
<organism evidence="1 2">
    <name type="scientific">Salmonella bongori N268-08</name>
    <dbReference type="NCBI Taxonomy" id="1197719"/>
    <lineage>
        <taxon>Bacteria</taxon>
        <taxon>Pseudomonadati</taxon>
        <taxon>Pseudomonadota</taxon>
        <taxon>Gammaproteobacteria</taxon>
        <taxon>Enterobacterales</taxon>
        <taxon>Enterobacteriaceae</taxon>
        <taxon>Salmonella</taxon>
    </lineage>
</organism>
<accession>S5N664</accession>
<dbReference type="PATRIC" id="fig|1197719.3.peg.796"/>
<dbReference type="KEGG" id="sbz:A464_799"/>
<protein>
    <submittedName>
        <fullName evidence="1">Uncharacterized protein</fullName>
    </submittedName>
</protein>
<dbReference type="EMBL" id="CP006608">
    <property type="protein sequence ID" value="AGR57985.1"/>
    <property type="molecule type" value="Genomic_DNA"/>
</dbReference>